<dbReference type="PANTHER" id="PTHR40547">
    <property type="entry name" value="SLL0298 PROTEIN"/>
    <property type="match status" value="1"/>
</dbReference>
<evidence type="ECO:0000313" key="3">
    <source>
        <dbReference type="EMBL" id="SUZ54243.1"/>
    </source>
</evidence>
<feature type="transmembrane region" description="Helical" evidence="1">
    <location>
        <begin position="29"/>
        <end position="57"/>
    </location>
</feature>
<feature type="transmembrane region" description="Helical" evidence="1">
    <location>
        <begin position="69"/>
        <end position="97"/>
    </location>
</feature>
<keyword evidence="1" id="KW-0812">Transmembrane</keyword>
<dbReference type="AlphaFoldDB" id="A0A381NL33"/>
<protein>
    <recommendedName>
        <fullName evidence="2">DUF2062 domain-containing protein</fullName>
    </recommendedName>
</protein>
<proteinExistence type="predicted"/>
<evidence type="ECO:0000256" key="1">
    <source>
        <dbReference type="SAM" id="Phobius"/>
    </source>
</evidence>
<name>A0A381NL33_9ZZZZ</name>
<dbReference type="PANTHER" id="PTHR40547:SF1">
    <property type="entry name" value="SLL0298 PROTEIN"/>
    <property type="match status" value="1"/>
</dbReference>
<accession>A0A381NL33</accession>
<dbReference type="InterPro" id="IPR018639">
    <property type="entry name" value="DUF2062"/>
</dbReference>
<reference evidence="3" key="1">
    <citation type="submission" date="2018-05" db="EMBL/GenBank/DDBJ databases">
        <authorList>
            <person name="Lanie J.A."/>
            <person name="Ng W.-L."/>
            <person name="Kazmierczak K.M."/>
            <person name="Andrzejewski T.M."/>
            <person name="Davidsen T.M."/>
            <person name="Wayne K.J."/>
            <person name="Tettelin H."/>
            <person name="Glass J.I."/>
            <person name="Rusch D."/>
            <person name="Podicherti R."/>
            <person name="Tsui H.-C.T."/>
            <person name="Winkler M.E."/>
        </authorList>
    </citation>
    <scope>NUCLEOTIDE SEQUENCE</scope>
</reference>
<evidence type="ECO:0000259" key="2">
    <source>
        <dbReference type="Pfam" id="PF09835"/>
    </source>
</evidence>
<dbReference type="EMBL" id="UINC01000377">
    <property type="protein sequence ID" value="SUZ54243.1"/>
    <property type="molecule type" value="Genomic_DNA"/>
</dbReference>
<dbReference type="Pfam" id="PF09835">
    <property type="entry name" value="DUF2062"/>
    <property type="match status" value="1"/>
</dbReference>
<keyword evidence="1" id="KW-1133">Transmembrane helix</keyword>
<gene>
    <name evidence="3" type="ORF">METZ01_LOCUS7097</name>
</gene>
<feature type="transmembrane region" description="Helical" evidence="1">
    <location>
        <begin position="136"/>
        <end position="158"/>
    </location>
</feature>
<keyword evidence="1" id="KW-0472">Membrane</keyword>
<sequence length="189" mass="21514">MKKVIEKLITEKLINPVLHSTAPVSEVSLGVAVGVFLGLTPTVGVQMYLVALVWSIYRYIFSRHFNLPVGVAMVWISNPLTMVPLYYIFLLTGYWLLETQNGLSYELFREYLIHISSTEGTWEMIVAGARFLLIDLGWPMIIGSIVYAVPGFIISYFMTERIVTSHRKSKASLAGMSYDDWRTQKETQH</sequence>
<feature type="domain" description="DUF2062" evidence="2">
    <location>
        <begin position="9"/>
        <end position="170"/>
    </location>
</feature>
<organism evidence="3">
    <name type="scientific">marine metagenome</name>
    <dbReference type="NCBI Taxonomy" id="408172"/>
    <lineage>
        <taxon>unclassified sequences</taxon>
        <taxon>metagenomes</taxon>
        <taxon>ecological metagenomes</taxon>
    </lineage>
</organism>